<dbReference type="WBParaSite" id="ASIM_0001334501-mRNA-1">
    <property type="protein sequence ID" value="ASIM_0001334501-mRNA-1"/>
    <property type="gene ID" value="ASIM_0001334501"/>
</dbReference>
<dbReference type="GO" id="GO:0000811">
    <property type="term" value="C:GINS complex"/>
    <property type="evidence" value="ECO:0007669"/>
    <property type="project" value="UniProtKB-UniRule"/>
</dbReference>
<dbReference type="GO" id="GO:1902983">
    <property type="term" value="P:DNA strand elongation involved in mitotic DNA replication"/>
    <property type="evidence" value="ECO:0007669"/>
    <property type="project" value="TreeGrafter"/>
</dbReference>
<dbReference type="CDD" id="cd11710">
    <property type="entry name" value="GINS_A_psf1"/>
    <property type="match status" value="1"/>
</dbReference>
<proteinExistence type="inferred from homology"/>
<dbReference type="InterPro" id="IPR036224">
    <property type="entry name" value="GINS_bundle-like_dom_sf"/>
</dbReference>
<keyword evidence="3 5" id="KW-0235">DNA replication</keyword>
<dbReference type="Gene3D" id="1.20.58.1030">
    <property type="match status" value="1"/>
</dbReference>
<evidence type="ECO:0000256" key="3">
    <source>
        <dbReference type="ARBA" id="ARBA00022705"/>
    </source>
</evidence>
<evidence type="ECO:0000256" key="4">
    <source>
        <dbReference type="ARBA" id="ARBA00023242"/>
    </source>
</evidence>
<dbReference type="PANTHER" id="PTHR12914">
    <property type="entry name" value="PARTNER OF SLD5"/>
    <property type="match status" value="1"/>
</dbReference>
<comment type="subunit">
    <text evidence="5">Component of the GINS complex.</text>
</comment>
<comment type="function">
    <text evidence="5">Required for correct functioning of the GINS complex, a complex that plays an essential role in the initiation of DNA replication, and progression of DNA replication forks. GINS complex seems to bind preferentially to single-stranded DNA.</text>
</comment>
<dbReference type="Pfam" id="PF05916">
    <property type="entry name" value="Sld5"/>
    <property type="match status" value="1"/>
</dbReference>
<dbReference type="InterPro" id="IPR021151">
    <property type="entry name" value="GINS_A"/>
</dbReference>
<dbReference type="EMBL" id="UYRR01031247">
    <property type="protein sequence ID" value="VDK48115.1"/>
    <property type="molecule type" value="Genomic_DNA"/>
</dbReference>
<evidence type="ECO:0000313" key="7">
    <source>
        <dbReference type="EMBL" id="VDK48115.1"/>
    </source>
</evidence>
<evidence type="ECO:0000256" key="2">
    <source>
        <dbReference type="ARBA" id="ARBA00006677"/>
    </source>
</evidence>
<feature type="domain" description="GINS subunit" evidence="6">
    <location>
        <begin position="23"/>
        <end position="82"/>
    </location>
</feature>
<accession>A0A0M3JY47</accession>
<dbReference type="Proteomes" id="UP000267096">
    <property type="component" value="Unassembled WGS sequence"/>
</dbReference>
<comment type="similarity">
    <text evidence="2 5">Belongs to the GINS1/PSF1 family.</text>
</comment>
<evidence type="ECO:0000256" key="1">
    <source>
        <dbReference type="ARBA" id="ARBA00004123"/>
    </source>
</evidence>
<keyword evidence="4 5" id="KW-0539">Nucleus</keyword>
<dbReference type="PANTHER" id="PTHR12914:SF2">
    <property type="entry name" value="DNA REPLICATION COMPLEX GINS PROTEIN PSF1"/>
    <property type="match status" value="1"/>
</dbReference>
<dbReference type="AlphaFoldDB" id="A0A0M3JY47"/>
<reference evidence="7 8" key="2">
    <citation type="submission" date="2018-11" db="EMBL/GenBank/DDBJ databases">
        <authorList>
            <consortium name="Pathogen Informatics"/>
        </authorList>
    </citation>
    <scope>NUCLEOTIDE SEQUENCE [LARGE SCALE GENOMIC DNA]</scope>
</reference>
<dbReference type="InterPro" id="IPR005339">
    <property type="entry name" value="GINS_Psf1"/>
</dbReference>
<gene>
    <name evidence="7" type="ORF">ASIM_LOCUS12773</name>
</gene>
<sequence>MKDGTCEDRLQCEERIGVKQGCIEFMKRCCLAYLNERKQRLQTFRWKFGEVLPSDIKANLCQAEMDWFNQYTTMLAEYQGSVGENGVNLMTNMKPPKSLFTQVRAIEDYGEFETSDGTVVLLKKNSVVSYLEPSDFV</sequence>
<reference evidence="9" key="1">
    <citation type="submission" date="2017-02" db="UniProtKB">
        <authorList>
            <consortium name="WormBaseParasite"/>
        </authorList>
    </citation>
    <scope>IDENTIFICATION</scope>
</reference>
<evidence type="ECO:0000259" key="6">
    <source>
        <dbReference type="Pfam" id="PF05916"/>
    </source>
</evidence>
<evidence type="ECO:0000256" key="5">
    <source>
        <dbReference type="RuleBase" id="RU368085"/>
    </source>
</evidence>
<evidence type="ECO:0000313" key="8">
    <source>
        <dbReference type="Proteomes" id="UP000267096"/>
    </source>
</evidence>
<dbReference type="SUPFAM" id="SSF158573">
    <property type="entry name" value="GINS helical bundle-like"/>
    <property type="match status" value="1"/>
</dbReference>
<name>A0A0M3JY47_ANISI</name>
<protein>
    <recommendedName>
        <fullName evidence="5">DNA replication complex GINS protein PSF1</fullName>
    </recommendedName>
</protein>
<dbReference type="OrthoDB" id="10252587at2759"/>
<organism evidence="9">
    <name type="scientific">Anisakis simplex</name>
    <name type="common">Herring worm</name>
    <dbReference type="NCBI Taxonomy" id="6269"/>
    <lineage>
        <taxon>Eukaryota</taxon>
        <taxon>Metazoa</taxon>
        <taxon>Ecdysozoa</taxon>
        <taxon>Nematoda</taxon>
        <taxon>Chromadorea</taxon>
        <taxon>Rhabditida</taxon>
        <taxon>Spirurina</taxon>
        <taxon>Ascaridomorpha</taxon>
        <taxon>Ascaridoidea</taxon>
        <taxon>Anisakidae</taxon>
        <taxon>Anisakis</taxon>
        <taxon>Anisakis simplex complex</taxon>
    </lineage>
</organism>
<evidence type="ECO:0000313" key="9">
    <source>
        <dbReference type="WBParaSite" id="ASIM_0001334501-mRNA-1"/>
    </source>
</evidence>
<comment type="subcellular location">
    <subcellularLocation>
        <location evidence="1 5">Nucleus</location>
    </subcellularLocation>
</comment>
<keyword evidence="8" id="KW-1185">Reference proteome</keyword>